<dbReference type="PRINTS" id="PR00081">
    <property type="entry name" value="GDHRDH"/>
</dbReference>
<dbReference type="PANTHER" id="PTHR42760">
    <property type="entry name" value="SHORT-CHAIN DEHYDROGENASES/REDUCTASES FAMILY MEMBER"/>
    <property type="match status" value="1"/>
</dbReference>
<dbReference type="EMBL" id="VSSQ01000055">
    <property type="protein sequence ID" value="MPL70857.1"/>
    <property type="molecule type" value="Genomic_DNA"/>
</dbReference>
<dbReference type="EC" id="1.-.-.-" evidence="3"/>
<organism evidence="3">
    <name type="scientific">bioreactor metagenome</name>
    <dbReference type="NCBI Taxonomy" id="1076179"/>
    <lineage>
        <taxon>unclassified sequences</taxon>
        <taxon>metagenomes</taxon>
        <taxon>ecological metagenomes</taxon>
    </lineage>
</organism>
<dbReference type="Pfam" id="PF13561">
    <property type="entry name" value="adh_short_C2"/>
    <property type="match status" value="1"/>
</dbReference>
<name>A0A644TWQ0_9ZZZZ</name>
<protein>
    <submittedName>
        <fullName evidence="3">Putative oxidoreductase UxuB</fullName>
        <ecNumber evidence="3">1.-.-.-</ecNumber>
    </submittedName>
</protein>
<comment type="similarity">
    <text evidence="1">Belongs to the short-chain dehydrogenases/reductases (SDR) family.</text>
</comment>
<dbReference type="SUPFAM" id="SSF51735">
    <property type="entry name" value="NAD(P)-binding Rossmann-fold domains"/>
    <property type="match status" value="1"/>
</dbReference>
<proteinExistence type="inferred from homology"/>
<dbReference type="GO" id="GO:0016616">
    <property type="term" value="F:oxidoreductase activity, acting on the CH-OH group of donors, NAD or NADP as acceptor"/>
    <property type="evidence" value="ECO:0007669"/>
    <property type="project" value="TreeGrafter"/>
</dbReference>
<dbReference type="AlphaFoldDB" id="A0A644TWQ0"/>
<dbReference type="InterPro" id="IPR002347">
    <property type="entry name" value="SDR_fam"/>
</dbReference>
<dbReference type="Gene3D" id="3.40.50.720">
    <property type="entry name" value="NAD(P)-binding Rossmann-like Domain"/>
    <property type="match status" value="1"/>
</dbReference>
<reference evidence="3" key="1">
    <citation type="submission" date="2019-08" db="EMBL/GenBank/DDBJ databases">
        <authorList>
            <person name="Kucharzyk K."/>
            <person name="Murdoch R.W."/>
            <person name="Higgins S."/>
            <person name="Loffler F."/>
        </authorList>
    </citation>
    <scope>NUCLEOTIDE SEQUENCE</scope>
</reference>
<dbReference type="PRINTS" id="PR00080">
    <property type="entry name" value="SDRFAMILY"/>
</dbReference>
<evidence type="ECO:0000313" key="3">
    <source>
        <dbReference type="EMBL" id="MPL70857.1"/>
    </source>
</evidence>
<accession>A0A644TWQ0</accession>
<keyword evidence="2 3" id="KW-0560">Oxidoreductase</keyword>
<dbReference type="PANTHER" id="PTHR42760:SF115">
    <property type="entry name" value="3-OXOACYL-[ACYL-CARRIER-PROTEIN] REDUCTASE FABG"/>
    <property type="match status" value="1"/>
</dbReference>
<sequence length="271" mass="28266">MSFIESMFSPAAKTVVITGGAGGIPGSLAVGFAKAGAKVVLWGRGTNHPMEEAAGNVAKEVPGAKVFAVTVDTGTREACEAAIAESERLAGSPPDVLINGVGGNRGKVPFVDVDEKLFKEILELNLLAGLVTPTRAFAVYWIARGIKGCVINMTSMTSYKALSGTWAYDAAKAGVLNLNEALAKELAPQGIRVNAIAPGFFVGHQNRALLLDESGDLTARGKSIIARTPFGRFGKFEELWGAAFFLASDQASSFVTGVSLPVDGGYLTDNI</sequence>
<dbReference type="InterPro" id="IPR036291">
    <property type="entry name" value="NAD(P)-bd_dom_sf"/>
</dbReference>
<evidence type="ECO:0000256" key="1">
    <source>
        <dbReference type="ARBA" id="ARBA00006484"/>
    </source>
</evidence>
<comment type="caution">
    <text evidence="3">The sequence shown here is derived from an EMBL/GenBank/DDBJ whole genome shotgun (WGS) entry which is preliminary data.</text>
</comment>
<evidence type="ECO:0000256" key="2">
    <source>
        <dbReference type="ARBA" id="ARBA00023002"/>
    </source>
</evidence>
<gene>
    <name evidence="3" type="primary">uxuB_1</name>
    <name evidence="3" type="ORF">SDC9_16619</name>
</gene>